<comment type="caution">
    <text evidence="1">The sequence shown here is derived from an EMBL/GenBank/DDBJ whole genome shotgun (WGS) entry which is preliminary data.</text>
</comment>
<organism evidence="1 2">
    <name type="scientific">Streptomyces stramineus</name>
    <dbReference type="NCBI Taxonomy" id="173861"/>
    <lineage>
        <taxon>Bacteria</taxon>
        <taxon>Bacillati</taxon>
        <taxon>Actinomycetota</taxon>
        <taxon>Actinomycetes</taxon>
        <taxon>Kitasatosporales</taxon>
        <taxon>Streptomycetaceae</taxon>
        <taxon>Streptomyces</taxon>
    </lineage>
</organism>
<gene>
    <name evidence="1" type="ORF">GCM10009544_40460</name>
</gene>
<sequence length="60" mass="6408">MERLATELAALGRDAASVGMPDRREGGLRQLHILGGDGLVSFLVVPRDTCVYVVNVAWVG</sequence>
<dbReference type="Proteomes" id="UP001499895">
    <property type="component" value="Unassembled WGS sequence"/>
</dbReference>
<evidence type="ECO:0000313" key="2">
    <source>
        <dbReference type="Proteomes" id="UP001499895"/>
    </source>
</evidence>
<dbReference type="RefSeq" id="WP_344092683.1">
    <property type="nucleotide sequence ID" value="NZ_BAAAHB010000046.1"/>
</dbReference>
<evidence type="ECO:0000313" key="1">
    <source>
        <dbReference type="EMBL" id="GAA0474340.1"/>
    </source>
</evidence>
<reference evidence="1 2" key="1">
    <citation type="journal article" date="2019" name="Int. J. Syst. Evol. Microbiol.">
        <title>The Global Catalogue of Microorganisms (GCM) 10K type strain sequencing project: providing services to taxonomists for standard genome sequencing and annotation.</title>
        <authorList>
            <consortium name="The Broad Institute Genomics Platform"/>
            <consortium name="The Broad Institute Genome Sequencing Center for Infectious Disease"/>
            <person name="Wu L."/>
            <person name="Ma J."/>
        </authorList>
    </citation>
    <scope>NUCLEOTIDE SEQUENCE [LARGE SCALE GENOMIC DNA]</scope>
    <source>
        <strain evidence="1 2">JCM 10649</strain>
    </source>
</reference>
<accession>A0ABN1AE84</accession>
<keyword evidence="2" id="KW-1185">Reference proteome</keyword>
<name>A0ABN1AE84_9ACTN</name>
<dbReference type="EMBL" id="BAAAHB010000046">
    <property type="protein sequence ID" value="GAA0474340.1"/>
    <property type="molecule type" value="Genomic_DNA"/>
</dbReference>
<proteinExistence type="predicted"/>
<protein>
    <submittedName>
        <fullName evidence="1">Uncharacterized protein</fullName>
    </submittedName>
</protein>